<dbReference type="Pfam" id="PF01436">
    <property type="entry name" value="NHL"/>
    <property type="match status" value="2"/>
</dbReference>
<evidence type="ECO:0000313" key="4">
    <source>
        <dbReference type="EMBL" id="KAI6653234.1"/>
    </source>
</evidence>
<name>A0AAV7JWC2_9METZ</name>
<comment type="caution">
    <text evidence="4">The sequence shown here is derived from an EMBL/GenBank/DDBJ whole genome shotgun (WGS) entry which is preliminary data.</text>
</comment>
<evidence type="ECO:0000256" key="1">
    <source>
        <dbReference type="ARBA" id="ARBA00022737"/>
    </source>
</evidence>
<dbReference type="InterPro" id="IPR050952">
    <property type="entry name" value="TRIM-NHL_E3_ligases"/>
</dbReference>
<evidence type="ECO:0000256" key="3">
    <source>
        <dbReference type="SAM" id="Coils"/>
    </source>
</evidence>
<dbReference type="SUPFAM" id="SSF101898">
    <property type="entry name" value="NHL repeat"/>
    <property type="match status" value="1"/>
</dbReference>
<evidence type="ECO:0000313" key="5">
    <source>
        <dbReference type="Proteomes" id="UP001165289"/>
    </source>
</evidence>
<feature type="coiled-coil region" evidence="3">
    <location>
        <begin position="13"/>
        <end position="91"/>
    </location>
</feature>
<proteinExistence type="predicted"/>
<dbReference type="InterPro" id="IPR011042">
    <property type="entry name" value="6-blade_b-propeller_TolB-like"/>
</dbReference>
<dbReference type="Proteomes" id="UP001165289">
    <property type="component" value="Unassembled WGS sequence"/>
</dbReference>
<feature type="repeat" description="NHL" evidence="2">
    <location>
        <begin position="165"/>
        <end position="202"/>
    </location>
</feature>
<evidence type="ECO:0000256" key="2">
    <source>
        <dbReference type="PROSITE-ProRule" id="PRU00504"/>
    </source>
</evidence>
<dbReference type="EMBL" id="JAKMXF010000288">
    <property type="protein sequence ID" value="KAI6653234.1"/>
    <property type="molecule type" value="Genomic_DNA"/>
</dbReference>
<keyword evidence="5" id="KW-1185">Reference proteome</keyword>
<keyword evidence="3" id="KW-0175">Coiled coil</keyword>
<dbReference type="InterPro" id="IPR001258">
    <property type="entry name" value="NHL_repeat"/>
</dbReference>
<feature type="repeat" description="NHL" evidence="2">
    <location>
        <begin position="378"/>
        <end position="420"/>
    </location>
</feature>
<dbReference type="PANTHER" id="PTHR24104:SF25">
    <property type="entry name" value="PROTEIN LIN-41"/>
    <property type="match status" value="1"/>
</dbReference>
<gene>
    <name evidence="4" type="ORF">LOD99_3759</name>
</gene>
<dbReference type="PROSITE" id="PS51125">
    <property type="entry name" value="NHL"/>
    <property type="match status" value="2"/>
</dbReference>
<protein>
    <submittedName>
        <fullName evidence="4">Uncharacterized protein</fullName>
    </submittedName>
</protein>
<keyword evidence="1" id="KW-0677">Repeat</keyword>
<organism evidence="4 5">
    <name type="scientific">Oopsacas minuta</name>
    <dbReference type="NCBI Taxonomy" id="111878"/>
    <lineage>
        <taxon>Eukaryota</taxon>
        <taxon>Metazoa</taxon>
        <taxon>Porifera</taxon>
        <taxon>Hexactinellida</taxon>
        <taxon>Hexasterophora</taxon>
        <taxon>Lyssacinosida</taxon>
        <taxon>Leucopsacidae</taxon>
        <taxon>Oopsacas</taxon>
    </lineage>
</organism>
<dbReference type="AlphaFoldDB" id="A0AAV7JWC2"/>
<accession>A0AAV7JWC2</accession>
<dbReference type="GO" id="GO:0008270">
    <property type="term" value="F:zinc ion binding"/>
    <property type="evidence" value="ECO:0007669"/>
    <property type="project" value="UniProtKB-KW"/>
</dbReference>
<dbReference type="GO" id="GO:0061630">
    <property type="term" value="F:ubiquitin protein ligase activity"/>
    <property type="evidence" value="ECO:0007669"/>
    <property type="project" value="TreeGrafter"/>
</dbReference>
<dbReference type="PANTHER" id="PTHR24104">
    <property type="entry name" value="E3 UBIQUITIN-PROTEIN LIGASE NHLRC1-RELATED"/>
    <property type="match status" value="1"/>
</dbReference>
<reference evidence="4 5" key="1">
    <citation type="journal article" date="2023" name="BMC Biol.">
        <title>The compact genome of the sponge Oopsacas minuta (Hexactinellida) is lacking key metazoan core genes.</title>
        <authorList>
            <person name="Santini S."/>
            <person name="Schenkelaars Q."/>
            <person name="Jourda C."/>
            <person name="Duchesne M."/>
            <person name="Belahbib H."/>
            <person name="Rocher C."/>
            <person name="Selva M."/>
            <person name="Riesgo A."/>
            <person name="Vervoort M."/>
            <person name="Leys S.P."/>
            <person name="Kodjabachian L."/>
            <person name="Le Bivic A."/>
            <person name="Borchiellini C."/>
            <person name="Claverie J.M."/>
            <person name="Renard E."/>
        </authorList>
    </citation>
    <scope>NUCLEOTIDE SEQUENCE [LARGE SCALE GENOMIC DNA]</scope>
    <source>
        <strain evidence="4">SPO-2</strain>
    </source>
</reference>
<dbReference type="GO" id="GO:0000209">
    <property type="term" value="P:protein polyubiquitination"/>
    <property type="evidence" value="ECO:0007669"/>
    <property type="project" value="TreeGrafter"/>
</dbReference>
<sequence>MASVNPVNPIPVGDKLERKLNLLKKVIDENKSEVIRVREEMKQLIDMKSEEVLRELDSIWTEVNKRKEKKRQDIEKDIVEINEHKKAMEKLFLNLNPTAIPTIDFTDTFKSVHKEMDIEIPYIKLTWRVNELRDSINKLCGCSKQILKFSEDNPIQFKWSSSTGGDGDKQLNCPRGITINPVNNNIYVADRYPDRIQIFSKEGDWIRSVKDVKMVNPENILFIKNSILIQCIRCILKLNDSTFEIESYKSYGYLIGGICTDNIHIYVGVYRNMKLISLSIDLKEENQIPLISNFHKQGETKIRDISYVEGEFYVLLTVTEYPLQTFSREGILLRCLIKNDLLNKACFFCLDQQFNIIVSDGGTDEVKIFSNEGKLIYQFGKKGTAAGEFSSLYGVAVDNLGSIITVDWKENHRLQAFSLF</sequence>
<dbReference type="Gene3D" id="2.120.10.30">
    <property type="entry name" value="TolB, C-terminal domain"/>
    <property type="match status" value="3"/>
</dbReference>
<dbReference type="GO" id="GO:0043161">
    <property type="term" value="P:proteasome-mediated ubiquitin-dependent protein catabolic process"/>
    <property type="evidence" value="ECO:0007669"/>
    <property type="project" value="TreeGrafter"/>
</dbReference>